<evidence type="ECO:0000313" key="2">
    <source>
        <dbReference type="EMBL" id="OGC70047.1"/>
    </source>
</evidence>
<dbReference type="Proteomes" id="UP000176492">
    <property type="component" value="Unassembled WGS sequence"/>
</dbReference>
<accession>A0A1F4WKT9</accession>
<gene>
    <name evidence="2" type="ORF">A3J33_00055</name>
</gene>
<feature type="transmembrane region" description="Helical" evidence="1">
    <location>
        <begin position="6"/>
        <end position="24"/>
    </location>
</feature>
<dbReference type="AlphaFoldDB" id="A0A1F4WKT9"/>
<dbReference type="EMBL" id="MEVM01000034">
    <property type="protein sequence ID" value="OGC70047.1"/>
    <property type="molecule type" value="Genomic_DNA"/>
</dbReference>
<name>A0A1F4WKT9_UNCKA</name>
<protein>
    <submittedName>
        <fullName evidence="2">Uncharacterized protein</fullName>
    </submittedName>
</protein>
<comment type="caution">
    <text evidence="2">The sequence shown here is derived from an EMBL/GenBank/DDBJ whole genome shotgun (WGS) entry which is preliminary data.</text>
</comment>
<keyword evidence="1" id="KW-1133">Transmembrane helix</keyword>
<proteinExistence type="predicted"/>
<sequence length="120" mass="14081">MEQILIAGGVIFIVFFSALLIWLYRQGRPAEGGNSQAFRARALAKSIPKLREIAKQYHREQVGREAQIFLFNWAAELEPRVNKMRGSSREKFLASLYYTRVFPILEEHKRLQQQTRRDTK</sequence>
<organism evidence="2 3">
    <name type="scientific">candidate division WWE3 bacterium RIFCSPLOWO2_02_FULL_53_10</name>
    <dbReference type="NCBI Taxonomy" id="1802629"/>
    <lineage>
        <taxon>Bacteria</taxon>
        <taxon>Katanobacteria</taxon>
    </lineage>
</organism>
<evidence type="ECO:0000313" key="3">
    <source>
        <dbReference type="Proteomes" id="UP000176492"/>
    </source>
</evidence>
<reference evidence="2 3" key="1">
    <citation type="journal article" date="2016" name="Nat. Commun.">
        <title>Thousands of microbial genomes shed light on interconnected biogeochemical processes in an aquifer system.</title>
        <authorList>
            <person name="Anantharaman K."/>
            <person name="Brown C.T."/>
            <person name="Hug L.A."/>
            <person name="Sharon I."/>
            <person name="Castelle C.J."/>
            <person name="Probst A.J."/>
            <person name="Thomas B.C."/>
            <person name="Singh A."/>
            <person name="Wilkins M.J."/>
            <person name="Karaoz U."/>
            <person name="Brodie E.L."/>
            <person name="Williams K.H."/>
            <person name="Hubbard S.S."/>
            <person name="Banfield J.F."/>
        </authorList>
    </citation>
    <scope>NUCLEOTIDE SEQUENCE [LARGE SCALE GENOMIC DNA]</scope>
</reference>
<keyword evidence="1" id="KW-0472">Membrane</keyword>
<keyword evidence="1" id="KW-0812">Transmembrane</keyword>
<evidence type="ECO:0000256" key="1">
    <source>
        <dbReference type="SAM" id="Phobius"/>
    </source>
</evidence>